<evidence type="ECO:0000313" key="2">
    <source>
        <dbReference type="EMBL" id="CAF1521048.1"/>
    </source>
</evidence>
<protein>
    <submittedName>
        <fullName evidence="2">Uncharacterized protein</fullName>
    </submittedName>
</protein>
<organism evidence="2 3">
    <name type="scientific">Adineta ricciae</name>
    <name type="common">Rotifer</name>
    <dbReference type="NCBI Taxonomy" id="249248"/>
    <lineage>
        <taxon>Eukaryota</taxon>
        <taxon>Metazoa</taxon>
        <taxon>Spiralia</taxon>
        <taxon>Gnathifera</taxon>
        <taxon>Rotifera</taxon>
        <taxon>Eurotatoria</taxon>
        <taxon>Bdelloidea</taxon>
        <taxon>Adinetida</taxon>
        <taxon>Adinetidae</taxon>
        <taxon>Adineta</taxon>
    </lineage>
</organism>
<gene>
    <name evidence="2" type="ORF">EDS130_LOCUS43876</name>
</gene>
<sequence>MTESNLNMKGKNIWSRITLDQFVAAVASLGDRTNNLADESWRLNDETELSDSLWGQVIDSLKLDHSESTRQAFYKIWRFNRNGVSTLVEQQKKNINLSQNIDYNDYISDLNQINSIIAPNLSLPLPQPPKTRAQEKTENVDINNDQNYFVGQISIVFSVTEWKNVFSRTNQKMKDDWTKTFREKLTFDGTGITCSLKFISDPYFKEGKRKRNCRDFSCTSKCTIKGCTRKYIIVCPKFPDENSSILFLVQIYGKEDHTNGPGSAQLKGKERLEIGERANNIGPLAVYREQVESADERLLAAGNFTGCFTYETIKKSASDYRKIMHIVESIYEECRITQYSFETTDTTSKDCKGYVHYMTEKPFTLHLYCEQQIRRYIKYCTKEHYSYIHIDATGGVIKKLVRQKQVLLYALMFKDGDDFNDTIPVAHAMLADSRVPSISSFLRNLRYSINQIRGTDVLPSFYIIDFSAALMNAIFEVFNVETVNTHLNRCWNVINGRYTAEELQSASFVHFCCCHAIHAFARNLTSAHINKKIRRGVLLIFVFLLCSNDIKQLYDIFGSLVDIFGDPNEQNAKQKFDQLVSFQFDIDEESMAELTDTEKIFEAAKERKDELIVVDEYLRSSGPIIHYSPFNREAIRLYPTLTVLINKKLSKFKSTNPLYSPSLIRIFYRWWAYLPFWTGLLFNFKERYANDVKKTTSSRFNPVRHSNALIESYFRTLKKSIFQNQVYSRPYLAINDLRRCINIQFKANEYNVTVSSKGRKRKKREVSIAEQWDRKGKGGKRRTAYLEHVDKYAAKRVPIKTKDDEPVKVIKKISESEDTSTGSSYNQSSSSSTKKDDNNVASSSSSSRSNKSIPASSSSSLKANSSVSNDIPVDIPIDLDMPMGKKNRQNNISFEYECENHSNSSITSTTYPVAIPSSITTDHGLSKTSSIQDTFQPEADIFGMKLRWPKFEIKNVPFEGRPYTLTLTCPIDTALFALYFMYQVDINMRDETDNTLPSSPYSTLLSTFRIVEKEGWDAARISWLLKFNLLKTSDRTKSLFGSVDELVFCFLKNSQRHSTTITCTNPDCTKRKRVISSTEIGLFPCDDHIENFEVETMGVCGAMIKRYDEMSETEATERKYRDGRVPFVDSETDEKEYIRAWICNHTTISSVSQFENEYPLVLIVNLKPFSKRSDEGYEPNPVRLRDMRKSIKINSIRYQLRATIHCNNF</sequence>
<feature type="non-terminal residue" evidence="2">
    <location>
        <position position="1"/>
    </location>
</feature>
<dbReference type="Proteomes" id="UP000663852">
    <property type="component" value="Unassembled WGS sequence"/>
</dbReference>
<feature type="compositionally biased region" description="Low complexity" evidence="1">
    <location>
        <begin position="839"/>
        <end position="867"/>
    </location>
</feature>
<dbReference type="AlphaFoldDB" id="A0A815UM96"/>
<comment type="caution">
    <text evidence="2">The sequence shown here is derived from an EMBL/GenBank/DDBJ whole genome shotgun (WGS) entry which is preliminary data.</text>
</comment>
<feature type="compositionally biased region" description="Low complexity" evidence="1">
    <location>
        <begin position="819"/>
        <end position="832"/>
    </location>
</feature>
<evidence type="ECO:0000256" key="1">
    <source>
        <dbReference type="SAM" id="MobiDB-lite"/>
    </source>
</evidence>
<reference evidence="2" key="1">
    <citation type="submission" date="2021-02" db="EMBL/GenBank/DDBJ databases">
        <authorList>
            <person name="Nowell W R."/>
        </authorList>
    </citation>
    <scope>NUCLEOTIDE SEQUENCE</scope>
</reference>
<name>A0A815UM96_ADIRI</name>
<accession>A0A815UM96</accession>
<feature type="region of interest" description="Disordered" evidence="1">
    <location>
        <begin position="812"/>
        <end position="867"/>
    </location>
</feature>
<proteinExistence type="predicted"/>
<evidence type="ECO:0000313" key="3">
    <source>
        <dbReference type="Proteomes" id="UP000663852"/>
    </source>
</evidence>
<dbReference type="OrthoDB" id="413122at2759"/>
<dbReference type="EMBL" id="CAJNOJ010000772">
    <property type="protein sequence ID" value="CAF1521048.1"/>
    <property type="molecule type" value="Genomic_DNA"/>
</dbReference>